<organism evidence="1">
    <name type="scientific">Siphoviridae sp. ctXZx16</name>
    <dbReference type="NCBI Taxonomy" id="2826371"/>
    <lineage>
        <taxon>Viruses</taxon>
        <taxon>Duplodnaviria</taxon>
        <taxon>Heunggongvirae</taxon>
        <taxon>Uroviricota</taxon>
        <taxon>Caudoviricetes</taxon>
    </lineage>
</organism>
<proteinExistence type="predicted"/>
<evidence type="ECO:0000313" key="1">
    <source>
        <dbReference type="EMBL" id="DAD82964.1"/>
    </source>
</evidence>
<sequence length="101" mass="11480">MKAKKLLTTAILTLTTVLGVSLTPTDATPTITTETAIHYEHAKIKSIACINNKPAIHFVDSKGNEYIYNDSFYLTADNWDEVIVELVLDNNNNIIDWYYWN</sequence>
<name>A0A8S5ML58_9CAUD</name>
<dbReference type="EMBL" id="BK014925">
    <property type="protein sequence ID" value="DAD82964.1"/>
    <property type="molecule type" value="Genomic_DNA"/>
</dbReference>
<reference evidence="1" key="1">
    <citation type="journal article" date="2021" name="Proc. Natl. Acad. Sci. U.S.A.">
        <title>A Catalog of Tens of Thousands of Viruses from Human Metagenomes Reveals Hidden Associations with Chronic Diseases.</title>
        <authorList>
            <person name="Tisza M.J."/>
            <person name="Buck C.B."/>
        </authorList>
    </citation>
    <scope>NUCLEOTIDE SEQUENCE</scope>
    <source>
        <strain evidence="1">CtXZx16</strain>
    </source>
</reference>
<protein>
    <submittedName>
        <fullName evidence="1">Uncharacterized protein</fullName>
    </submittedName>
</protein>
<accession>A0A8S5ML58</accession>